<reference evidence="1" key="1">
    <citation type="submission" date="2020-11" db="EMBL/GenBank/DDBJ databases">
        <authorList>
            <consortium name="DOE Joint Genome Institute"/>
            <person name="Ahrendt S."/>
            <person name="Riley R."/>
            <person name="Andreopoulos W."/>
            <person name="Labutti K."/>
            <person name="Pangilinan J."/>
            <person name="Ruiz-Duenas F.J."/>
            <person name="Barrasa J.M."/>
            <person name="Sanchez-Garcia M."/>
            <person name="Camarero S."/>
            <person name="Miyauchi S."/>
            <person name="Serrano A."/>
            <person name="Linde D."/>
            <person name="Babiker R."/>
            <person name="Drula E."/>
            <person name="Ayuso-Fernandez I."/>
            <person name="Pacheco R."/>
            <person name="Padilla G."/>
            <person name="Ferreira P."/>
            <person name="Barriuso J."/>
            <person name="Kellner H."/>
            <person name="Castanera R."/>
            <person name="Alfaro M."/>
            <person name="Ramirez L."/>
            <person name="Pisabarro A.G."/>
            <person name="Kuo A."/>
            <person name="Tritt A."/>
            <person name="Lipzen A."/>
            <person name="He G."/>
            <person name="Yan M."/>
            <person name="Ng V."/>
            <person name="Cullen D."/>
            <person name="Martin F."/>
            <person name="Rosso M.-N."/>
            <person name="Henrissat B."/>
            <person name="Hibbett D."/>
            <person name="Martinez A.T."/>
            <person name="Grigoriev I.V."/>
        </authorList>
    </citation>
    <scope>NUCLEOTIDE SEQUENCE</scope>
    <source>
        <strain evidence="1">AH 40177</strain>
    </source>
</reference>
<name>A0A9P5PQR6_9AGAR</name>
<comment type="caution">
    <text evidence="1">The sequence shown here is derived from an EMBL/GenBank/DDBJ whole genome shotgun (WGS) entry which is preliminary data.</text>
</comment>
<dbReference type="AlphaFoldDB" id="A0A9P5PQR6"/>
<dbReference type="InterPro" id="IPR011009">
    <property type="entry name" value="Kinase-like_dom_sf"/>
</dbReference>
<protein>
    <submittedName>
        <fullName evidence="1">Uncharacterized protein</fullName>
    </submittedName>
</protein>
<evidence type="ECO:0000313" key="2">
    <source>
        <dbReference type="Proteomes" id="UP000772434"/>
    </source>
</evidence>
<organism evidence="1 2">
    <name type="scientific">Rhodocollybia butyracea</name>
    <dbReference type="NCBI Taxonomy" id="206335"/>
    <lineage>
        <taxon>Eukaryota</taxon>
        <taxon>Fungi</taxon>
        <taxon>Dikarya</taxon>
        <taxon>Basidiomycota</taxon>
        <taxon>Agaricomycotina</taxon>
        <taxon>Agaricomycetes</taxon>
        <taxon>Agaricomycetidae</taxon>
        <taxon>Agaricales</taxon>
        <taxon>Marasmiineae</taxon>
        <taxon>Omphalotaceae</taxon>
        <taxon>Rhodocollybia</taxon>
    </lineage>
</organism>
<sequence>MENVTMTWRQFLDYRPTPTPEILNTSTSVDPHDPFTSTPFTPTHPLNPTDFLRQSRLDNGTDIVTRIMNDFRHQHYRSRGLKLKDELPDCRVATERDIESLFRIWFSCAKWMMKELFSLVNGQGVIRVEMAFPSPFGCDANMPISLDEVVVKSLSVEFQRPLVISSHLDDIVADHIYKPATQANGRAMISKIQLSGTSIRMSQVVLTRRLHRGERADVYQGFLDHHPVVYKIYCSCQHEQFQCEVAAYTMVSKKLPDIIPHFYGYFFTQSQSVLVLADAGTFLKGSLWTVTVVQSLTDK</sequence>
<gene>
    <name evidence="1" type="ORF">BDP27DRAFT_1423922</name>
</gene>
<proteinExistence type="predicted"/>
<dbReference type="Proteomes" id="UP000772434">
    <property type="component" value="Unassembled WGS sequence"/>
</dbReference>
<keyword evidence="2" id="KW-1185">Reference proteome</keyword>
<dbReference type="SUPFAM" id="SSF56112">
    <property type="entry name" value="Protein kinase-like (PK-like)"/>
    <property type="match status" value="1"/>
</dbReference>
<evidence type="ECO:0000313" key="1">
    <source>
        <dbReference type="EMBL" id="KAF9066400.1"/>
    </source>
</evidence>
<accession>A0A9P5PQR6</accession>
<dbReference type="EMBL" id="JADNRY010000088">
    <property type="protein sequence ID" value="KAF9066400.1"/>
    <property type="molecule type" value="Genomic_DNA"/>
</dbReference>